<keyword evidence="2" id="KW-1185">Reference proteome</keyword>
<dbReference type="Proteomes" id="UP000054564">
    <property type="component" value="Unassembled WGS sequence"/>
</dbReference>
<evidence type="ECO:0000313" key="2">
    <source>
        <dbReference type="Proteomes" id="UP000054564"/>
    </source>
</evidence>
<name>A0A0L0V250_9BASI</name>
<dbReference type="EMBL" id="AJIL01000139">
    <property type="protein sequence ID" value="KNE93365.1"/>
    <property type="molecule type" value="Genomic_DNA"/>
</dbReference>
<evidence type="ECO:0000313" key="1">
    <source>
        <dbReference type="EMBL" id="KNE93365.1"/>
    </source>
</evidence>
<reference evidence="2" key="1">
    <citation type="submission" date="2014-03" db="EMBL/GenBank/DDBJ databases">
        <title>The Genome Sequence of Puccinia striiformis f. sp. tritici PST-78.</title>
        <authorList>
            <consortium name="The Broad Institute Genome Sequencing Platform"/>
            <person name="Cuomo C."/>
            <person name="Hulbert S."/>
            <person name="Chen X."/>
            <person name="Walker B."/>
            <person name="Young S.K."/>
            <person name="Zeng Q."/>
            <person name="Gargeya S."/>
            <person name="Fitzgerald M."/>
            <person name="Haas B."/>
            <person name="Abouelleil A."/>
            <person name="Alvarado L."/>
            <person name="Arachchi H.M."/>
            <person name="Berlin A.M."/>
            <person name="Chapman S.B."/>
            <person name="Goldberg J."/>
            <person name="Griggs A."/>
            <person name="Gujja S."/>
            <person name="Hansen M."/>
            <person name="Howarth C."/>
            <person name="Imamovic A."/>
            <person name="Larimer J."/>
            <person name="McCowan C."/>
            <person name="Montmayeur A."/>
            <person name="Murphy C."/>
            <person name="Neiman D."/>
            <person name="Pearson M."/>
            <person name="Priest M."/>
            <person name="Roberts A."/>
            <person name="Saif S."/>
            <person name="Shea T."/>
            <person name="Sisk P."/>
            <person name="Sykes S."/>
            <person name="Wortman J."/>
            <person name="Nusbaum C."/>
            <person name="Birren B."/>
        </authorList>
    </citation>
    <scope>NUCLEOTIDE SEQUENCE [LARGE SCALE GENOMIC DNA]</scope>
    <source>
        <strain evidence="2">race PST-78</strain>
    </source>
</reference>
<sequence length="100" mass="11123">MGAFETRYESYLLNSLPGAHHQHRDCAFRYKFNFVSGFHPAGGFATKTAQHLSSGIGPPDEFLSGLTATRFSSTSLSAVVDRKDTTNHAFRLTKQFPVRE</sequence>
<protein>
    <submittedName>
        <fullName evidence="1">Uncharacterized protein</fullName>
    </submittedName>
</protein>
<organism evidence="1 2">
    <name type="scientific">Puccinia striiformis f. sp. tritici PST-78</name>
    <dbReference type="NCBI Taxonomy" id="1165861"/>
    <lineage>
        <taxon>Eukaryota</taxon>
        <taxon>Fungi</taxon>
        <taxon>Dikarya</taxon>
        <taxon>Basidiomycota</taxon>
        <taxon>Pucciniomycotina</taxon>
        <taxon>Pucciniomycetes</taxon>
        <taxon>Pucciniales</taxon>
        <taxon>Pucciniaceae</taxon>
        <taxon>Puccinia</taxon>
    </lineage>
</organism>
<gene>
    <name evidence="1" type="ORF">PSTG_13306</name>
</gene>
<accession>A0A0L0V250</accession>
<dbReference type="AlphaFoldDB" id="A0A0L0V250"/>
<comment type="caution">
    <text evidence="1">The sequence shown here is derived from an EMBL/GenBank/DDBJ whole genome shotgun (WGS) entry which is preliminary data.</text>
</comment>
<proteinExistence type="predicted"/>